<sequence length="49" mass="5854">LLIKLNIFHKILISNGSRRTYEGGILARYNRTRRRDLFRFVTSLVKSFI</sequence>
<organism evidence="1 2">
    <name type="scientific">Diploptera punctata</name>
    <name type="common">Pacific beetle cockroach</name>
    <dbReference type="NCBI Taxonomy" id="6984"/>
    <lineage>
        <taxon>Eukaryota</taxon>
        <taxon>Metazoa</taxon>
        <taxon>Ecdysozoa</taxon>
        <taxon>Arthropoda</taxon>
        <taxon>Hexapoda</taxon>
        <taxon>Insecta</taxon>
        <taxon>Pterygota</taxon>
        <taxon>Neoptera</taxon>
        <taxon>Polyneoptera</taxon>
        <taxon>Dictyoptera</taxon>
        <taxon>Blattodea</taxon>
        <taxon>Blaberoidea</taxon>
        <taxon>Blaberidae</taxon>
        <taxon>Diplopterinae</taxon>
        <taxon>Diploptera</taxon>
    </lineage>
</organism>
<reference evidence="1" key="2">
    <citation type="submission" date="2023-05" db="EMBL/GenBank/DDBJ databases">
        <authorList>
            <person name="Fouks B."/>
        </authorList>
    </citation>
    <scope>NUCLEOTIDE SEQUENCE</scope>
    <source>
        <strain evidence="1">Stay&amp;Tobe</strain>
        <tissue evidence="1">Testes</tissue>
    </source>
</reference>
<accession>A0AAD7Z9T0</accession>
<reference evidence="1" key="1">
    <citation type="journal article" date="2023" name="IScience">
        <title>Live-bearing cockroach genome reveals convergent evolutionary mechanisms linked to viviparity in insects and beyond.</title>
        <authorList>
            <person name="Fouks B."/>
            <person name="Harrison M.C."/>
            <person name="Mikhailova A.A."/>
            <person name="Marchal E."/>
            <person name="English S."/>
            <person name="Carruthers M."/>
            <person name="Jennings E.C."/>
            <person name="Chiamaka E.L."/>
            <person name="Frigard R.A."/>
            <person name="Pippel M."/>
            <person name="Attardo G.M."/>
            <person name="Benoit J.B."/>
            <person name="Bornberg-Bauer E."/>
            <person name="Tobe S.S."/>
        </authorList>
    </citation>
    <scope>NUCLEOTIDE SEQUENCE</scope>
    <source>
        <strain evidence="1">Stay&amp;Tobe</strain>
    </source>
</reference>
<dbReference type="AlphaFoldDB" id="A0AAD7Z9T0"/>
<evidence type="ECO:0000313" key="2">
    <source>
        <dbReference type="Proteomes" id="UP001233999"/>
    </source>
</evidence>
<dbReference type="Proteomes" id="UP001233999">
    <property type="component" value="Unassembled WGS sequence"/>
</dbReference>
<comment type="caution">
    <text evidence="1">The sequence shown here is derived from an EMBL/GenBank/DDBJ whole genome shotgun (WGS) entry which is preliminary data.</text>
</comment>
<keyword evidence="2" id="KW-1185">Reference proteome</keyword>
<proteinExistence type="predicted"/>
<feature type="non-terminal residue" evidence="1">
    <location>
        <position position="49"/>
    </location>
</feature>
<dbReference type="EMBL" id="JASPKZ010009795">
    <property type="protein sequence ID" value="KAJ9576391.1"/>
    <property type="molecule type" value="Genomic_DNA"/>
</dbReference>
<evidence type="ECO:0000313" key="1">
    <source>
        <dbReference type="EMBL" id="KAJ9576391.1"/>
    </source>
</evidence>
<name>A0AAD7Z9T0_DIPPU</name>
<protein>
    <submittedName>
        <fullName evidence="1">Uncharacterized protein</fullName>
    </submittedName>
</protein>
<gene>
    <name evidence="1" type="ORF">L9F63_006747</name>
</gene>
<feature type="non-terminal residue" evidence="1">
    <location>
        <position position="1"/>
    </location>
</feature>